<keyword evidence="2" id="KW-1185">Reference proteome</keyword>
<dbReference type="EMBL" id="JARKIE010000221">
    <property type="protein sequence ID" value="KAJ7664781.1"/>
    <property type="molecule type" value="Genomic_DNA"/>
</dbReference>
<sequence length="162" mass="18329">MPRLWTMQMQRPTGILTRGISLHLESLHLSATSWSWEEGAKDKTLTSDGEKATRRQSVDQLARDNIQLQTTRTDQLQISAKFRPFNFCSLKSKLDSKISAIFHFRSLGFVPFPEAFWKACAAQMNRCKTESELDSEGSIAKASLLSDLNPLRQGEPGNWVAR</sequence>
<comment type="caution">
    <text evidence="1">The sequence shown here is derived from an EMBL/GenBank/DDBJ whole genome shotgun (WGS) entry which is preliminary data.</text>
</comment>
<name>A0AAD7CV97_MYCRO</name>
<evidence type="ECO:0000313" key="2">
    <source>
        <dbReference type="Proteomes" id="UP001221757"/>
    </source>
</evidence>
<accession>A0AAD7CV97</accession>
<protein>
    <submittedName>
        <fullName evidence="1">Uncharacterized protein</fullName>
    </submittedName>
</protein>
<reference evidence="1" key="1">
    <citation type="submission" date="2023-03" db="EMBL/GenBank/DDBJ databases">
        <title>Massive genome expansion in bonnet fungi (Mycena s.s.) driven by repeated elements and novel gene families across ecological guilds.</title>
        <authorList>
            <consortium name="Lawrence Berkeley National Laboratory"/>
            <person name="Harder C.B."/>
            <person name="Miyauchi S."/>
            <person name="Viragh M."/>
            <person name="Kuo A."/>
            <person name="Thoen E."/>
            <person name="Andreopoulos B."/>
            <person name="Lu D."/>
            <person name="Skrede I."/>
            <person name="Drula E."/>
            <person name="Henrissat B."/>
            <person name="Morin E."/>
            <person name="Kohler A."/>
            <person name="Barry K."/>
            <person name="LaButti K."/>
            <person name="Morin E."/>
            <person name="Salamov A."/>
            <person name="Lipzen A."/>
            <person name="Mereny Z."/>
            <person name="Hegedus B."/>
            <person name="Baldrian P."/>
            <person name="Stursova M."/>
            <person name="Weitz H."/>
            <person name="Taylor A."/>
            <person name="Grigoriev I.V."/>
            <person name="Nagy L.G."/>
            <person name="Martin F."/>
            <person name="Kauserud H."/>
        </authorList>
    </citation>
    <scope>NUCLEOTIDE SEQUENCE</scope>
    <source>
        <strain evidence="1">CBHHK067</strain>
    </source>
</reference>
<dbReference type="Proteomes" id="UP001221757">
    <property type="component" value="Unassembled WGS sequence"/>
</dbReference>
<dbReference type="AlphaFoldDB" id="A0AAD7CV97"/>
<proteinExistence type="predicted"/>
<evidence type="ECO:0000313" key="1">
    <source>
        <dbReference type="EMBL" id="KAJ7664781.1"/>
    </source>
</evidence>
<organism evidence="1 2">
    <name type="scientific">Mycena rosella</name>
    <name type="common">Pink bonnet</name>
    <name type="synonym">Agaricus rosellus</name>
    <dbReference type="NCBI Taxonomy" id="1033263"/>
    <lineage>
        <taxon>Eukaryota</taxon>
        <taxon>Fungi</taxon>
        <taxon>Dikarya</taxon>
        <taxon>Basidiomycota</taxon>
        <taxon>Agaricomycotina</taxon>
        <taxon>Agaricomycetes</taxon>
        <taxon>Agaricomycetidae</taxon>
        <taxon>Agaricales</taxon>
        <taxon>Marasmiineae</taxon>
        <taxon>Mycenaceae</taxon>
        <taxon>Mycena</taxon>
    </lineage>
</organism>
<gene>
    <name evidence="1" type="ORF">B0H17DRAFT_1143627</name>
</gene>